<keyword evidence="2" id="KW-1185">Reference proteome</keyword>
<dbReference type="AlphaFoldDB" id="A0AAV7HHA1"/>
<name>A0AAV7HHA1_DENCH</name>
<proteinExistence type="predicted"/>
<evidence type="ECO:0000313" key="2">
    <source>
        <dbReference type="Proteomes" id="UP000775213"/>
    </source>
</evidence>
<organism evidence="1 2">
    <name type="scientific">Dendrobium chrysotoxum</name>
    <name type="common">Orchid</name>
    <dbReference type="NCBI Taxonomy" id="161865"/>
    <lineage>
        <taxon>Eukaryota</taxon>
        <taxon>Viridiplantae</taxon>
        <taxon>Streptophyta</taxon>
        <taxon>Embryophyta</taxon>
        <taxon>Tracheophyta</taxon>
        <taxon>Spermatophyta</taxon>
        <taxon>Magnoliopsida</taxon>
        <taxon>Liliopsida</taxon>
        <taxon>Asparagales</taxon>
        <taxon>Orchidaceae</taxon>
        <taxon>Epidendroideae</taxon>
        <taxon>Malaxideae</taxon>
        <taxon>Dendrobiinae</taxon>
        <taxon>Dendrobium</taxon>
    </lineage>
</organism>
<dbReference type="Proteomes" id="UP000775213">
    <property type="component" value="Unassembled WGS sequence"/>
</dbReference>
<dbReference type="EMBL" id="JAGFBR010000005">
    <property type="protein sequence ID" value="KAH0467413.1"/>
    <property type="molecule type" value="Genomic_DNA"/>
</dbReference>
<evidence type="ECO:0000313" key="1">
    <source>
        <dbReference type="EMBL" id="KAH0467413.1"/>
    </source>
</evidence>
<accession>A0AAV7HHA1</accession>
<comment type="caution">
    <text evidence="1">The sequence shown here is derived from an EMBL/GenBank/DDBJ whole genome shotgun (WGS) entry which is preliminary data.</text>
</comment>
<sequence>MNVYIFSRVEDNNKKQMTVSVQLNVIWKLLQTSQISHNKKERQIKANQTAFAWYLACLSIQLLLFKPGGKTFTTSDAIQQSTLSLV</sequence>
<protein>
    <submittedName>
        <fullName evidence="1">Uncharacterized protein</fullName>
    </submittedName>
</protein>
<reference evidence="1 2" key="1">
    <citation type="journal article" date="2021" name="Hortic Res">
        <title>Chromosome-scale assembly of the Dendrobium chrysotoxum genome enhances the understanding of orchid evolution.</title>
        <authorList>
            <person name="Zhang Y."/>
            <person name="Zhang G.Q."/>
            <person name="Zhang D."/>
            <person name="Liu X.D."/>
            <person name="Xu X.Y."/>
            <person name="Sun W.H."/>
            <person name="Yu X."/>
            <person name="Zhu X."/>
            <person name="Wang Z.W."/>
            <person name="Zhao X."/>
            <person name="Zhong W.Y."/>
            <person name="Chen H."/>
            <person name="Yin W.L."/>
            <person name="Huang T."/>
            <person name="Niu S.C."/>
            <person name="Liu Z.J."/>
        </authorList>
    </citation>
    <scope>NUCLEOTIDE SEQUENCE [LARGE SCALE GENOMIC DNA]</scope>
    <source>
        <strain evidence="1">Lindl</strain>
    </source>
</reference>
<gene>
    <name evidence="1" type="ORF">IEQ34_004651</name>
</gene>